<dbReference type="InParanoid" id="A0A2V0P382"/>
<accession>A0A2V0P382</accession>
<dbReference type="Gene3D" id="1.20.1250.20">
    <property type="entry name" value="MFS general substrate transporter like domains"/>
    <property type="match status" value="1"/>
</dbReference>
<keyword evidence="4 8" id="KW-1133">Transmembrane helix</keyword>
<dbReference type="SUPFAM" id="SSF103473">
    <property type="entry name" value="MFS general substrate transporter"/>
    <property type="match status" value="1"/>
</dbReference>
<keyword evidence="3 8" id="KW-0812">Transmembrane</keyword>
<comment type="caution">
    <text evidence="10">The sequence shown here is derived from an EMBL/GenBank/DDBJ whole genome shotgun (WGS) entry which is preliminary data.</text>
</comment>
<keyword evidence="11" id="KW-1185">Reference proteome</keyword>
<keyword evidence="5 8" id="KW-0472">Membrane</keyword>
<feature type="transmembrane region" description="Helical" evidence="8">
    <location>
        <begin position="103"/>
        <end position="123"/>
    </location>
</feature>
<feature type="region of interest" description="Disordered" evidence="7">
    <location>
        <begin position="467"/>
        <end position="488"/>
    </location>
</feature>
<comment type="subcellular location">
    <subcellularLocation>
        <location evidence="1">Membrane</location>
        <topology evidence="1">Multi-pass membrane protein</topology>
    </subcellularLocation>
</comment>
<dbReference type="InterPro" id="IPR036259">
    <property type="entry name" value="MFS_trans_sf"/>
</dbReference>
<evidence type="ECO:0000256" key="4">
    <source>
        <dbReference type="ARBA" id="ARBA00022989"/>
    </source>
</evidence>
<dbReference type="PANTHER" id="PTHR23505:SF79">
    <property type="entry name" value="PROTEIN SPINSTER"/>
    <property type="match status" value="1"/>
</dbReference>
<protein>
    <submittedName>
        <fullName evidence="10">MFS transporter</fullName>
    </submittedName>
</protein>
<sequence length="654" mass="66999">MTVAEKAAGAAPAPEAAAPRPFVHPFGRLKRGVMVAAFAAMMALLNADQNLLAPNLTAAANDFGFNSLQKDTYLGGYVMAAFFLVGAPSAILCGYLTDKINRIHLLFVIVVVGHGPCLCTYFVKSFWQFFLLRMLTGVAVGGVIPLVYSLLGDLFPITSRAAMAALVQMAIGGGIMCGQLLAGLLGPATNWRVPYLMVAVPSLLLALAIVLFIKDPPRGAYEEALQHQLAEGGAYEETITWSKARAALRAPSNLVLILQAVPGCLPWGVIGAYLNDYFSQDKGFSVAIATVIIIVFNLGGGVGLVAGGAAGQLLYNRRKELMPLLCGLASICTTGPMYYLVNADIKAAGLGPTLAMAALAGLFSAVAAPNVRAAMLNVNEPETRGVALALQSITDDLGRGLGPIIVAAFISRLGGRRDAFNIAFAGWVPSGLLLLCLVFCMRQDEGAVQARLAARLKAAALRDLEGRRSRSSDGASARSSGSGSSAGVSVRVVGLRRGHTNDEQAPELGAAAAAAAVAAALQQAAAHRRRGAASRELLWWRKGVQKLRRGLSGLTAAQPRASAASGAARGSARSSGAGASAGRGGGASDTGGGGGGGSGAGTPRGVSTSRPGPLSPRRLPKSASASSAAAPLADGAAVLELVSPKGEGTPRFRV</sequence>
<feature type="transmembrane region" description="Helical" evidence="8">
    <location>
        <begin position="286"/>
        <end position="309"/>
    </location>
</feature>
<proteinExistence type="inferred from homology"/>
<dbReference type="InterPro" id="IPR044770">
    <property type="entry name" value="MFS_spinster-like"/>
</dbReference>
<evidence type="ECO:0000256" key="8">
    <source>
        <dbReference type="SAM" id="Phobius"/>
    </source>
</evidence>
<feature type="transmembrane region" description="Helical" evidence="8">
    <location>
        <begin position="129"/>
        <end position="151"/>
    </location>
</feature>
<dbReference type="InterPro" id="IPR020846">
    <property type="entry name" value="MFS_dom"/>
</dbReference>
<evidence type="ECO:0000256" key="5">
    <source>
        <dbReference type="ARBA" id="ARBA00023136"/>
    </source>
</evidence>
<feature type="transmembrane region" description="Helical" evidence="8">
    <location>
        <begin position="29"/>
        <end position="47"/>
    </location>
</feature>
<name>A0A2V0P382_9CHLO</name>
<dbReference type="GO" id="GO:0022857">
    <property type="term" value="F:transmembrane transporter activity"/>
    <property type="evidence" value="ECO:0007669"/>
    <property type="project" value="InterPro"/>
</dbReference>
<evidence type="ECO:0000256" key="7">
    <source>
        <dbReference type="SAM" id="MobiDB-lite"/>
    </source>
</evidence>
<evidence type="ECO:0000313" key="10">
    <source>
        <dbReference type="EMBL" id="GBF91667.1"/>
    </source>
</evidence>
<organism evidence="10 11">
    <name type="scientific">Raphidocelis subcapitata</name>
    <dbReference type="NCBI Taxonomy" id="307507"/>
    <lineage>
        <taxon>Eukaryota</taxon>
        <taxon>Viridiplantae</taxon>
        <taxon>Chlorophyta</taxon>
        <taxon>core chlorophytes</taxon>
        <taxon>Chlorophyceae</taxon>
        <taxon>CS clade</taxon>
        <taxon>Sphaeropleales</taxon>
        <taxon>Selenastraceae</taxon>
        <taxon>Raphidocelis</taxon>
    </lineage>
</organism>
<feature type="compositionally biased region" description="Low complexity" evidence="7">
    <location>
        <begin position="472"/>
        <end position="488"/>
    </location>
</feature>
<dbReference type="STRING" id="307507.A0A2V0P382"/>
<feature type="domain" description="Major facilitator superfamily (MFS) profile" evidence="9">
    <location>
        <begin position="34"/>
        <end position="448"/>
    </location>
</feature>
<feature type="transmembrane region" description="Helical" evidence="8">
    <location>
        <begin position="194"/>
        <end position="213"/>
    </location>
</feature>
<feature type="compositionally biased region" description="Gly residues" evidence="7">
    <location>
        <begin position="579"/>
        <end position="602"/>
    </location>
</feature>
<gene>
    <name evidence="10" type="ORF">Rsub_03971</name>
</gene>
<dbReference type="OrthoDB" id="440755at2759"/>
<evidence type="ECO:0000256" key="6">
    <source>
        <dbReference type="ARBA" id="ARBA00024338"/>
    </source>
</evidence>
<dbReference type="PANTHER" id="PTHR23505">
    <property type="entry name" value="SPINSTER"/>
    <property type="match status" value="1"/>
</dbReference>
<dbReference type="InterPro" id="IPR011701">
    <property type="entry name" value="MFS"/>
</dbReference>
<evidence type="ECO:0000256" key="2">
    <source>
        <dbReference type="ARBA" id="ARBA00022448"/>
    </source>
</evidence>
<evidence type="ECO:0000259" key="9">
    <source>
        <dbReference type="PROSITE" id="PS50850"/>
    </source>
</evidence>
<dbReference type="AlphaFoldDB" id="A0A2V0P382"/>
<feature type="transmembrane region" description="Helical" evidence="8">
    <location>
        <begin position="347"/>
        <end position="368"/>
    </location>
</feature>
<dbReference type="Proteomes" id="UP000247498">
    <property type="component" value="Unassembled WGS sequence"/>
</dbReference>
<dbReference type="GO" id="GO:0016020">
    <property type="term" value="C:membrane"/>
    <property type="evidence" value="ECO:0007669"/>
    <property type="project" value="UniProtKB-SubCell"/>
</dbReference>
<feature type="compositionally biased region" description="Low complexity" evidence="7">
    <location>
        <begin position="607"/>
        <end position="632"/>
    </location>
</feature>
<evidence type="ECO:0000313" key="11">
    <source>
        <dbReference type="Proteomes" id="UP000247498"/>
    </source>
</evidence>
<feature type="transmembrane region" description="Helical" evidence="8">
    <location>
        <begin position="419"/>
        <end position="441"/>
    </location>
</feature>
<reference evidence="10 11" key="1">
    <citation type="journal article" date="2018" name="Sci. Rep.">
        <title>Raphidocelis subcapitata (=Pseudokirchneriella subcapitata) provides an insight into genome evolution and environmental adaptations in the Sphaeropleales.</title>
        <authorList>
            <person name="Suzuki S."/>
            <person name="Yamaguchi H."/>
            <person name="Nakajima N."/>
            <person name="Kawachi M."/>
        </authorList>
    </citation>
    <scope>NUCLEOTIDE SEQUENCE [LARGE SCALE GENOMIC DNA]</scope>
    <source>
        <strain evidence="10 11">NIES-35</strain>
    </source>
</reference>
<dbReference type="PROSITE" id="PS50850">
    <property type="entry name" value="MFS"/>
    <property type="match status" value="1"/>
</dbReference>
<feature type="transmembrane region" description="Helical" evidence="8">
    <location>
        <begin position="253"/>
        <end position="274"/>
    </location>
</feature>
<evidence type="ECO:0000256" key="1">
    <source>
        <dbReference type="ARBA" id="ARBA00004141"/>
    </source>
</evidence>
<feature type="transmembrane region" description="Helical" evidence="8">
    <location>
        <begin position="74"/>
        <end position="96"/>
    </location>
</feature>
<feature type="transmembrane region" description="Helical" evidence="8">
    <location>
        <begin position="163"/>
        <end position="182"/>
    </location>
</feature>
<dbReference type="Pfam" id="PF07690">
    <property type="entry name" value="MFS_1"/>
    <property type="match status" value="1"/>
</dbReference>
<evidence type="ECO:0000256" key="3">
    <source>
        <dbReference type="ARBA" id="ARBA00022692"/>
    </source>
</evidence>
<comment type="similarity">
    <text evidence="6">Belongs to the major facilitator superfamily. Spinster (TC 2.A.1.49) family.</text>
</comment>
<feature type="region of interest" description="Disordered" evidence="7">
    <location>
        <begin position="555"/>
        <end position="632"/>
    </location>
</feature>
<feature type="compositionally biased region" description="Low complexity" evidence="7">
    <location>
        <begin position="560"/>
        <end position="578"/>
    </location>
</feature>
<keyword evidence="2" id="KW-0813">Transport</keyword>
<dbReference type="EMBL" id="BDRX01000026">
    <property type="protein sequence ID" value="GBF91667.1"/>
    <property type="molecule type" value="Genomic_DNA"/>
</dbReference>
<feature type="transmembrane region" description="Helical" evidence="8">
    <location>
        <begin position="321"/>
        <end position="341"/>
    </location>
</feature>